<keyword evidence="4 8" id="KW-0547">Nucleotide-binding</keyword>
<evidence type="ECO:0000259" key="11">
    <source>
        <dbReference type="PROSITE" id="PS50011"/>
    </source>
</evidence>
<dbReference type="Pfam" id="PF07714">
    <property type="entry name" value="PK_Tyr_Ser-Thr"/>
    <property type="match status" value="1"/>
</dbReference>
<dbReference type="Gene3D" id="2.60.120.430">
    <property type="entry name" value="Galactose-binding lectin"/>
    <property type="match status" value="2"/>
</dbReference>
<dbReference type="FunFam" id="3.30.200.20:FF:000039">
    <property type="entry name" value="receptor-like protein kinase FERONIA"/>
    <property type="match status" value="1"/>
</dbReference>
<dbReference type="FunFam" id="2.60.120.430:FF:000003">
    <property type="entry name" value="FERONIA receptor-like kinase"/>
    <property type="match status" value="1"/>
</dbReference>
<keyword evidence="10" id="KW-1133">Transmembrane helix</keyword>
<evidence type="ECO:0000256" key="6">
    <source>
        <dbReference type="ARBA" id="ARBA00022840"/>
    </source>
</evidence>
<comment type="subcellular location">
    <subcellularLocation>
        <location evidence="1">Membrane</location>
        <topology evidence="1">Single-pass type I membrane protein</topology>
    </subcellularLocation>
</comment>
<feature type="region of interest" description="Disordered" evidence="9">
    <location>
        <begin position="60"/>
        <end position="79"/>
    </location>
</feature>
<dbReference type="PROSITE" id="PS50011">
    <property type="entry name" value="PROTEIN_KINASE_DOM"/>
    <property type="match status" value="1"/>
</dbReference>
<keyword evidence="2" id="KW-0723">Serine/threonine-protein kinase</keyword>
<keyword evidence="3" id="KW-0808">Transferase</keyword>
<dbReference type="Proteomes" id="UP000298416">
    <property type="component" value="Unassembled WGS sequence"/>
</dbReference>
<dbReference type="GO" id="GO:0005524">
    <property type="term" value="F:ATP binding"/>
    <property type="evidence" value="ECO:0007669"/>
    <property type="project" value="UniProtKB-UniRule"/>
</dbReference>
<evidence type="ECO:0000256" key="2">
    <source>
        <dbReference type="ARBA" id="ARBA00022527"/>
    </source>
</evidence>
<comment type="caution">
    <text evidence="12">The sequence shown here is derived from an EMBL/GenBank/DDBJ whole genome shotgun (WGS) entry which is preliminary data.</text>
</comment>
<dbReference type="InterPro" id="IPR001245">
    <property type="entry name" value="Ser-Thr/Tyr_kinase_cat_dom"/>
</dbReference>
<dbReference type="PROSITE" id="PS00107">
    <property type="entry name" value="PROTEIN_KINASE_ATP"/>
    <property type="match status" value="1"/>
</dbReference>
<evidence type="ECO:0000256" key="9">
    <source>
        <dbReference type="SAM" id="MobiDB-lite"/>
    </source>
</evidence>
<dbReference type="PANTHER" id="PTHR34590:SF5">
    <property type="entry name" value="OS04G0586500 PROTEIN"/>
    <property type="match status" value="1"/>
</dbReference>
<dbReference type="GO" id="GO:0016020">
    <property type="term" value="C:membrane"/>
    <property type="evidence" value="ECO:0007669"/>
    <property type="project" value="UniProtKB-SubCell"/>
</dbReference>
<protein>
    <recommendedName>
        <fullName evidence="11">Protein kinase domain-containing protein</fullName>
    </recommendedName>
</protein>
<evidence type="ECO:0000256" key="7">
    <source>
        <dbReference type="ARBA" id="ARBA00023180"/>
    </source>
</evidence>
<evidence type="ECO:0000256" key="10">
    <source>
        <dbReference type="SAM" id="Phobius"/>
    </source>
</evidence>
<feature type="binding site" evidence="8">
    <location>
        <position position="789"/>
    </location>
    <ligand>
        <name>ATP</name>
        <dbReference type="ChEBI" id="CHEBI:30616"/>
    </ligand>
</feature>
<dbReference type="SMART" id="SM00220">
    <property type="entry name" value="S_TKc"/>
    <property type="match status" value="1"/>
</dbReference>
<feature type="compositionally biased region" description="Polar residues" evidence="9">
    <location>
        <begin position="40"/>
        <end position="55"/>
    </location>
</feature>
<dbReference type="EMBL" id="PNBA02000012">
    <property type="protein sequence ID" value="KAG6405102.1"/>
    <property type="molecule type" value="Genomic_DNA"/>
</dbReference>
<feature type="domain" description="Protein kinase" evidence="11">
    <location>
        <begin position="762"/>
        <end position="1024"/>
    </location>
</feature>
<dbReference type="GO" id="GO:0004714">
    <property type="term" value="F:transmembrane receptor protein tyrosine kinase activity"/>
    <property type="evidence" value="ECO:0007669"/>
    <property type="project" value="InterPro"/>
</dbReference>
<keyword evidence="6 8" id="KW-0067">ATP-binding</keyword>
<evidence type="ECO:0000256" key="8">
    <source>
        <dbReference type="PROSITE-ProRule" id="PRU10141"/>
    </source>
</evidence>
<feature type="compositionally biased region" description="Polar residues" evidence="9">
    <location>
        <begin position="60"/>
        <end position="74"/>
    </location>
</feature>
<name>A0A8X8ZHD1_SALSN</name>
<feature type="region of interest" description="Disordered" evidence="9">
    <location>
        <begin position="25"/>
        <end position="55"/>
    </location>
</feature>
<evidence type="ECO:0000256" key="5">
    <source>
        <dbReference type="ARBA" id="ARBA00022777"/>
    </source>
</evidence>
<accession>A0A8X8ZHD1</accession>
<dbReference type="InterPro" id="IPR024788">
    <property type="entry name" value="Malectin-like_Carb-bd_dom"/>
</dbReference>
<dbReference type="Pfam" id="PF12819">
    <property type="entry name" value="Malectin_like"/>
    <property type="match status" value="1"/>
</dbReference>
<keyword evidence="10" id="KW-0472">Membrane</keyword>
<dbReference type="AlphaFoldDB" id="A0A8X8ZHD1"/>
<gene>
    <name evidence="12" type="ORF">SASPL_132684</name>
</gene>
<organism evidence="12">
    <name type="scientific">Salvia splendens</name>
    <name type="common">Scarlet sage</name>
    <dbReference type="NCBI Taxonomy" id="180675"/>
    <lineage>
        <taxon>Eukaryota</taxon>
        <taxon>Viridiplantae</taxon>
        <taxon>Streptophyta</taxon>
        <taxon>Embryophyta</taxon>
        <taxon>Tracheophyta</taxon>
        <taxon>Spermatophyta</taxon>
        <taxon>Magnoliopsida</taxon>
        <taxon>eudicotyledons</taxon>
        <taxon>Gunneridae</taxon>
        <taxon>Pentapetalae</taxon>
        <taxon>asterids</taxon>
        <taxon>lamiids</taxon>
        <taxon>Lamiales</taxon>
        <taxon>Lamiaceae</taxon>
        <taxon>Nepetoideae</taxon>
        <taxon>Mentheae</taxon>
        <taxon>Salviinae</taxon>
        <taxon>Salvia</taxon>
        <taxon>Salvia subgen. Calosphace</taxon>
        <taxon>core Calosphace</taxon>
    </lineage>
</organism>
<dbReference type="Pfam" id="PF00069">
    <property type="entry name" value="Pkinase"/>
    <property type="match status" value="1"/>
</dbReference>
<dbReference type="Gene3D" id="3.30.200.20">
    <property type="entry name" value="Phosphorylase Kinase, domain 1"/>
    <property type="match status" value="1"/>
</dbReference>
<feature type="transmembrane region" description="Helical" evidence="10">
    <location>
        <begin position="693"/>
        <end position="714"/>
    </location>
</feature>
<keyword evidence="7" id="KW-0325">Glycoprotein</keyword>
<dbReference type="Gene3D" id="1.10.510.10">
    <property type="entry name" value="Transferase(Phosphotransferase) domain 1"/>
    <property type="match status" value="1"/>
</dbReference>
<proteinExistence type="predicted"/>
<keyword evidence="13" id="KW-1185">Reference proteome</keyword>
<evidence type="ECO:0000256" key="4">
    <source>
        <dbReference type="ARBA" id="ARBA00022741"/>
    </source>
</evidence>
<dbReference type="PANTHER" id="PTHR34590">
    <property type="entry name" value="OS03G0124300 PROTEIN-RELATED"/>
    <property type="match status" value="1"/>
</dbReference>
<evidence type="ECO:0000256" key="3">
    <source>
        <dbReference type="ARBA" id="ARBA00022679"/>
    </source>
</evidence>
<sequence length="1071" mass="119441">MEPQTVLNLFDSRWFHLGIIGAPPETSISPAPPPFPHLQIPQNQPNQKVSRQISSLARSKSEELSSLTTHNPSPDSVLKTPHLQTIFSDREFSISSETPKISLARKAAVDGRRKKRLSKSMSQLEFEEVKGFIDIGFVFSEEDKVDSALVEIIPGLQKLGQKIDRKIEEASRMRAKPYLSEAWEFYEEERLMKWRVPSSATSEMEIKDNLKSWAHTVASAIVDVKQQCLYKTLRAGVSFPLQYMLQCPVPSLEILGRNWLPQHAKQAQSHSTTMISHPLYLFFLISIHSTLKTVEAYTATELILLSCGASATTNDTSLRSWESDQGSKYTPSVAPSISSSSYASTMESSVFPVPYETARVFHSPFTYTFPLSEGQKFLRLYFYPNVYSDIDTRLSLFSVNANAFTLFTNFSAFLHSKNLTKPSFMLEFLVNIRATQKLDLTFTPNPNSSAFVNGIEIVSIPDKLYLSEEGVEIKFENSLFDLNSDKALENLYRLNVGGGTVDIGEDSGPSRGMFRGWSPDDDYIFCCDYGWTPHDKGVVINYTNSTPPYTAPPNVYKSARIMTNLSISLEWAFPVDSGFQYLLRFHFCEFFLKHTNERVFNININNKVEGKVLKLMSSPNVGNRGKQDLRLSLVPTLGTEPRYINVLLNGLEIFKLNDSAGSFAASNPELVINSPPASLEWNHLPAAAKKKKIGVVVGSVIGVVVVVAAVAMLIMRRQKVKDTAGTSVTESPLATLSTKSRSTPDSCRYLSIDEIKVATDNFDDSFVIGRGGFGRVYKGLIRNVPVAIKRLNSTSRQGTIEFLTEIDVLFKLRHLHLVSLRRLLWRRWRDDPGVRLYGPRQPPRPPLQLRKLTLDVEAAPPDLRGCRQGAGLPPQNRDIKSSNILLDEKWVAKVSDFGLSKMAKSIHVSTVVKGSLGYVDPEYYRRKQLTLKSDVYSFGVVLLEVLCARPPIIATLPREQVNLAEWAAFCYGKGTVDQIVDSNLKGQIAAECLSNFGEIAVACLVEKGIDRPSMNDIVRKLEFVMQLQVNGGARPLIGISACNTTDEDTCSRSKSSEFSTSSSEKLNPLGC</sequence>
<dbReference type="SUPFAM" id="SSF56112">
    <property type="entry name" value="Protein kinase-like (PK-like)"/>
    <property type="match status" value="1"/>
</dbReference>
<dbReference type="InterPro" id="IPR011009">
    <property type="entry name" value="Kinase-like_dom_sf"/>
</dbReference>
<dbReference type="GO" id="GO:0004674">
    <property type="term" value="F:protein serine/threonine kinase activity"/>
    <property type="evidence" value="ECO:0007669"/>
    <property type="project" value="UniProtKB-KW"/>
</dbReference>
<evidence type="ECO:0000256" key="1">
    <source>
        <dbReference type="ARBA" id="ARBA00004479"/>
    </source>
</evidence>
<keyword evidence="5" id="KW-0418">Kinase</keyword>
<reference evidence="12" key="2">
    <citation type="submission" date="2020-08" db="EMBL/GenBank/DDBJ databases">
        <title>Plant Genome Project.</title>
        <authorList>
            <person name="Zhang R.-G."/>
        </authorList>
    </citation>
    <scope>NUCLEOTIDE SEQUENCE</scope>
    <source>
        <strain evidence="12">Huo1</strain>
        <tissue evidence="12">Leaf</tissue>
    </source>
</reference>
<feature type="region of interest" description="Disordered" evidence="9">
    <location>
        <begin position="1045"/>
        <end position="1071"/>
    </location>
</feature>
<dbReference type="InterPro" id="IPR017441">
    <property type="entry name" value="Protein_kinase_ATP_BS"/>
</dbReference>
<dbReference type="InterPro" id="IPR000719">
    <property type="entry name" value="Prot_kinase_dom"/>
</dbReference>
<evidence type="ECO:0000313" key="13">
    <source>
        <dbReference type="Proteomes" id="UP000298416"/>
    </source>
</evidence>
<evidence type="ECO:0000313" key="12">
    <source>
        <dbReference type="EMBL" id="KAG6405102.1"/>
    </source>
</evidence>
<reference evidence="12" key="1">
    <citation type="submission" date="2018-01" db="EMBL/GenBank/DDBJ databases">
        <authorList>
            <person name="Mao J.F."/>
        </authorList>
    </citation>
    <scope>NUCLEOTIDE SEQUENCE</scope>
    <source>
        <strain evidence="12">Huo1</strain>
        <tissue evidence="12">Leaf</tissue>
    </source>
</reference>
<dbReference type="InterPro" id="IPR045272">
    <property type="entry name" value="ANXUR1/2-like"/>
</dbReference>
<keyword evidence="10" id="KW-0812">Transmembrane</keyword>